<accession>A0A5D4HAW4</accession>
<dbReference type="RefSeq" id="WP_148918203.1">
    <property type="nucleotide sequence ID" value="NZ_VTAV01000002.1"/>
</dbReference>
<proteinExistence type="predicted"/>
<dbReference type="EMBL" id="VTAV01000002">
    <property type="protein sequence ID" value="TYR37462.1"/>
    <property type="molecule type" value="Genomic_DNA"/>
</dbReference>
<organism evidence="1 2">
    <name type="scientific">Sphingobacterium phlebotomi</name>
    <dbReference type="NCBI Taxonomy" id="2605433"/>
    <lineage>
        <taxon>Bacteria</taxon>
        <taxon>Pseudomonadati</taxon>
        <taxon>Bacteroidota</taxon>
        <taxon>Sphingobacteriia</taxon>
        <taxon>Sphingobacteriales</taxon>
        <taxon>Sphingobacteriaceae</taxon>
        <taxon>Sphingobacterium</taxon>
    </lineage>
</organism>
<dbReference type="AlphaFoldDB" id="A0A5D4HAW4"/>
<dbReference type="Proteomes" id="UP000322362">
    <property type="component" value="Unassembled WGS sequence"/>
</dbReference>
<gene>
    <name evidence="1" type="ORF">FXV77_05510</name>
</gene>
<keyword evidence="2" id="KW-1185">Reference proteome</keyword>
<name>A0A5D4HAW4_9SPHI</name>
<evidence type="ECO:0000313" key="2">
    <source>
        <dbReference type="Proteomes" id="UP000322362"/>
    </source>
</evidence>
<reference evidence="1 2" key="1">
    <citation type="submission" date="2019-08" db="EMBL/GenBank/DDBJ databases">
        <title>Phlebobacter frassis gen. nov. sp. nov., a new member of family Sphingobacteriaceae isolated from sand fly rearing media.</title>
        <authorList>
            <person name="Kakumanu M.L."/>
            <person name="Marayati B.F."/>
            <person name="Wada-Katsumata A."/>
            <person name="Wasserberg G."/>
            <person name="Schal C."/>
            <person name="Apperson C.S."/>
            <person name="Ponnusamy L."/>
        </authorList>
    </citation>
    <scope>NUCLEOTIDE SEQUENCE [LARGE SCALE GENOMIC DNA]</scope>
    <source>
        <strain evidence="1 2">SSI9</strain>
    </source>
</reference>
<sequence length="194" mass="22083">MKIELKGIKEDDLLSEENNAFTAQLYINGKLAGTVSNAGHGDTVYKATKPNGNKLIKKAEEYCKNMSSEKEDDLASCLNLETYIDRLFGDYIDKKYQKEIREYFNNNIVFSSNPHAGTRSIKLYIPIERLLIDEMGRKALIDTLSVVKGRLRVDEQILNTNIPQAIFIAAGLKEDQYVKPCVCKKQKSSRKQKR</sequence>
<protein>
    <submittedName>
        <fullName evidence="1">Uncharacterized protein</fullName>
    </submittedName>
</protein>
<comment type="caution">
    <text evidence="1">The sequence shown here is derived from an EMBL/GenBank/DDBJ whole genome shotgun (WGS) entry which is preliminary data.</text>
</comment>
<evidence type="ECO:0000313" key="1">
    <source>
        <dbReference type="EMBL" id="TYR37462.1"/>
    </source>
</evidence>